<protein>
    <submittedName>
        <fullName evidence="1">Uncharacterized protein</fullName>
    </submittedName>
</protein>
<keyword evidence="2" id="KW-1185">Reference proteome</keyword>
<sequence length="57" mass="6049">MDDPQCDAWALERTYAQFEAVNRLVSFGGRCTCALSGLRCGATGPTHCWILAAAAAT</sequence>
<reference evidence="2" key="1">
    <citation type="journal article" date="2019" name="Int. J. Syst. Evol. Microbiol.">
        <title>The Global Catalogue of Microorganisms (GCM) 10K type strain sequencing project: providing services to taxonomists for standard genome sequencing and annotation.</title>
        <authorList>
            <consortium name="The Broad Institute Genomics Platform"/>
            <consortium name="The Broad Institute Genome Sequencing Center for Infectious Disease"/>
            <person name="Wu L."/>
            <person name="Ma J."/>
        </authorList>
    </citation>
    <scope>NUCLEOTIDE SEQUENCE [LARGE SCALE GENOMIC DNA]</scope>
    <source>
        <strain evidence="2">CGMCC 1.15772</strain>
    </source>
</reference>
<gene>
    <name evidence="1" type="ORF">ACFP81_12515</name>
</gene>
<evidence type="ECO:0000313" key="1">
    <source>
        <dbReference type="EMBL" id="MFC6592736.1"/>
    </source>
</evidence>
<dbReference type="EMBL" id="JBHSWD010000002">
    <property type="protein sequence ID" value="MFC6592736.1"/>
    <property type="molecule type" value="Genomic_DNA"/>
</dbReference>
<name>A0ABW1YEJ9_9DEIO</name>
<accession>A0ABW1YEJ9</accession>
<organism evidence="1 2">
    <name type="scientific">Deinococcus lacus</name>
    <dbReference type="NCBI Taxonomy" id="392561"/>
    <lineage>
        <taxon>Bacteria</taxon>
        <taxon>Thermotogati</taxon>
        <taxon>Deinococcota</taxon>
        <taxon>Deinococci</taxon>
        <taxon>Deinococcales</taxon>
        <taxon>Deinococcaceae</taxon>
        <taxon>Deinococcus</taxon>
    </lineage>
</organism>
<comment type="caution">
    <text evidence="1">The sequence shown here is derived from an EMBL/GenBank/DDBJ whole genome shotgun (WGS) entry which is preliminary data.</text>
</comment>
<proteinExistence type="predicted"/>
<dbReference type="Proteomes" id="UP001596297">
    <property type="component" value="Unassembled WGS sequence"/>
</dbReference>
<evidence type="ECO:0000313" key="2">
    <source>
        <dbReference type="Proteomes" id="UP001596297"/>
    </source>
</evidence>